<evidence type="ECO:0000256" key="1">
    <source>
        <dbReference type="SAM" id="MobiDB-lite"/>
    </source>
</evidence>
<sequence>MTGVEEYEPQPTEARRRWRRKRVLLPTGIALVLVAALGGAWIERNRIADNTIASQLRSYGLTGRYDLRQVTPGLQIIDHLVIGDPARPDLTVEQVQVRLRYRLGAPTIGSITLIKPRLYGVQKGGRISFGSLDKAIYRKTGKPPGFPDLDLVVKDGRALVVTDYGPLGIKLEGAGKLSNGFQGTLAIAAPQLKFRDCAAQNVSLFGAVSTKSGAPQFSGPLRMASFACAASHIAIGNSDTNLELSSDETFAAVNGQASITADDLKYADVHANGAEFGLRLAWRGDALELKHTVALHGVSMPQAKAALVTLDGSSQASTDLSRLTMHSTLEGNSLRPGAAMQRGLSDLAQTGQGTLLAPIMRKFAQGLMRESRGSALVADLTLRRSHGGTTLIVPKAEMRGRSGERLMALSRVQMSVNGSSPLQLSGNLVTDGREIPHINGRMEQLSNGHRAFRMTMQPYSAGDASLAIPTLTLARGKGGALGFVGRVSMTGALPGGSARNLSLPVDGRYVSGGRLSMWTKCIDASFDRLELATLELDRHDLRLCPEPGRAILERANGQTTIAAGTPRLDLGGKLGETPIQLASGPIGFAYPGTMTASQIAVTLGPEGTASRFDIDHVDAQLGTDLTGHFAGTEVKLNAVPFDLSDASGEWRYHDGRLTLSGAGFKLDDRQKPRRFETLVARDANLVLADNRIEAHADLRDPGTGRVVTGLAIGHNLSNGIGHADLTLAGLTFDDKLQPDTITPLAKGLVANVDGKITGSGKIAWRDGKITSSGEFSSDDLNFAAAFGPVTGASGTIHFTDLLQLTTAPDQTIHIATVNPGIEVKDGVVRFHLTDAKQLAVEGGSWPFMGGRLTLRKVDLNFGVKEERRYIFDVAALDAGVFVNYMNLGNIGATGTFDGTIPIVFDASGNGRIEGGLLTSRKPGGNVAYVGDLTYKDLSPIANFAFNALRSLNYDKMEVEMDGPLTGEIVTRVRFDGVHQGQGTKNNFITRQLAKLPLQFRINVRAPFYQLITSLKSLRDPAAVRDPRELGLVTDDGTRLKESTRGDDVKPKVAPSDIIPDKGTIQHKESEK</sequence>
<name>A0A845AKJ8_9SPHN</name>
<keyword evidence="4" id="KW-1185">Reference proteome</keyword>
<protein>
    <submittedName>
        <fullName evidence="3">Exoprotein</fullName>
    </submittedName>
</protein>
<evidence type="ECO:0000256" key="2">
    <source>
        <dbReference type="SAM" id="Phobius"/>
    </source>
</evidence>
<dbReference type="Proteomes" id="UP000439780">
    <property type="component" value="Unassembled WGS sequence"/>
</dbReference>
<dbReference type="EMBL" id="WTYA01000006">
    <property type="protein sequence ID" value="MXP29066.1"/>
    <property type="molecule type" value="Genomic_DNA"/>
</dbReference>
<accession>A0A845AKJ8</accession>
<gene>
    <name evidence="3" type="ORF">GRI58_09545</name>
</gene>
<dbReference type="InterPro" id="IPR021730">
    <property type="entry name" value="YdbH"/>
</dbReference>
<reference evidence="3 4" key="1">
    <citation type="submission" date="2019-12" db="EMBL/GenBank/DDBJ databases">
        <title>Genomic-based taxomic classification of the family Erythrobacteraceae.</title>
        <authorList>
            <person name="Xu L."/>
        </authorList>
    </citation>
    <scope>NUCLEOTIDE SEQUENCE [LARGE SCALE GENOMIC DNA]</scope>
    <source>
        <strain evidence="3 4">KEMB 9005-328</strain>
    </source>
</reference>
<feature type="region of interest" description="Disordered" evidence="1">
    <location>
        <begin position="1033"/>
        <end position="1071"/>
    </location>
</feature>
<keyword evidence="2" id="KW-0472">Membrane</keyword>
<dbReference type="Pfam" id="PF11739">
    <property type="entry name" value="YdbH-like"/>
    <property type="match status" value="1"/>
</dbReference>
<organism evidence="3 4">
    <name type="scientific">Qipengyuania algicida</name>
    <dbReference type="NCBI Taxonomy" id="1836209"/>
    <lineage>
        <taxon>Bacteria</taxon>
        <taxon>Pseudomonadati</taxon>
        <taxon>Pseudomonadota</taxon>
        <taxon>Alphaproteobacteria</taxon>
        <taxon>Sphingomonadales</taxon>
        <taxon>Erythrobacteraceae</taxon>
        <taxon>Qipengyuania</taxon>
    </lineage>
</organism>
<evidence type="ECO:0000313" key="4">
    <source>
        <dbReference type="Proteomes" id="UP000439780"/>
    </source>
</evidence>
<evidence type="ECO:0000313" key="3">
    <source>
        <dbReference type="EMBL" id="MXP29066.1"/>
    </source>
</evidence>
<dbReference type="AlphaFoldDB" id="A0A845AKJ8"/>
<feature type="compositionally biased region" description="Basic and acidic residues" evidence="1">
    <location>
        <begin position="1035"/>
        <end position="1050"/>
    </location>
</feature>
<keyword evidence="2" id="KW-0812">Transmembrane</keyword>
<dbReference type="OrthoDB" id="7597031at2"/>
<keyword evidence="2" id="KW-1133">Transmembrane helix</keyword>
<comment type="caution">
    <text evidence="3">The sequence shown here is derived from an EMBL/GenBank/DDBJ whole genome shotgun (WGS) entry which is preliminary data.</text>
</comment>
<proteinExistence type="predicted"/>
<feature type="transmembrane region" description="Helical" evidence="2">
    <location>
        <begin position="23"/>
        <end position="42"/>
    </location>
</feature>
<dbReference type="RefSeq" id="WP_160753359.1">
    <property type="nucleotide sequence ID" value="NZ_WTYA01000006.1"/>
</dbReference>